<keyword evidence="2" id="KW-1185">Reference proteome</keyword>
<dbReference type="Proteomes" id="UP001223978">
    <property type="component" value="Unassembled WGS sequence"/>
</dbReference>
<evidence type="ECO:0000313" key="1">
    <source>
        <dbReference type="EMBL" id="MDI3402867.1"/>
    </source>
</evidence>
<name>A0ABT6S442_9ACTN</name>
<gene>
    <name evidence="1" type="ORF">QIS96_03385</name>
</gene>
<dbReference type="EMBL" id="JASCIQ010000002">
    <property type="protein sequence ID" value="MDI3402867.1"/>
    <property type="molecule type" value="Genomic_DNA"/>
</dbReference>
<comment type="caution">
    <text evidence="1">The sequence shown here is derived from an EMBL/GenBank/DDBJ whole genome shotgun (WGS) entry which is preliminary data.</text>
</comment>
<proteinExistence type="predicted"/>
<sequence>MAALLATAAGAVLVSGCGSGKTPPGHEKRLLKAAGVTRFQITCTKDIWEATKPYDDLTEVTVVRHKGKVYTFQLTGSELVSYLKELEMDGYGPSWREGVHAQESKRMYDAISPMVDSIKPNPGPNAQVPAVTLDDAVVPTPSPKPA</sequence>
<reference evidence="1 2" key="1">
    <citation type="submission" date="2023-05" db="EMBL/GenBank/DDBJ databases">
        <title>Draft genome sequence of Streptomyces sp. B-S-A6 isolated from a cave soil in Thailand.</title>
        <authorList>
            <person name="Chamroensaksri N."/>
            <person name="Muangham S."/>
        </authorList>
    </citation>
    <scope>NUCLEOTIDE SEQUENCE [LARGE SCALE GENOMIC DNA]</scope>
    <source>
        <strain evidence="1 2">B-S-A6</strain>
    </source>
</reference>
<evidence type="ECO:0000313" key="2">
    <source>
        <dbReference type="Proteomes" id="UP001223978"/>
    </source>
</evidence>
<accession>A0ABT6S442</accession>
<protein>
    <recommendedName>
        <fullName evidence="3">Lipoprotein</fullName>
    </recommendedName>
</protein>
<dbReference type="RefSeq" id="WP_282540798.1">
    <property type="nucleotide sequence ID" value="NZ_JASCIQ010000002.1"/>
</dbReference>
<evidence type="ECO:0008006" key="3">
    <source>
        <dbReference type="Google" id="ProtNLM"/>
    </source>
</evidence>
<organism evidence="1 2">
    <name type="scientific">Streptomyces cavernicola</name>
    <dbReference type="NCBI Taxonomy" id="3043613"/>
    <lineage>
        <taxon>Bacteria</taxon>
        <taxon>Bacillati</taxon>
        <taxon>Actinomycetota</taxon>
        <taxon>Actinomycetes</taxon>
        <taxon>Kitasatosporales</taxon>
        <taxon>Streptomycetaceae</taxon>
        <taxon>Streptomyces</taxon>
    </lineage>
</organism>